<dbReference type="PANTHER" id="PTHR15225">
    <property type="entry name" value="INTERFERON-INDUCED PROTEIN 35/NMI N-MYC/STAT INTERACTING PROTEIN"/>
    <property type="match status" value="1"/>
</dbReference>
<evidence type="ECO:0000313" key="3">
    <source>
        <dbReference type="EMBL" id="KAK7880245.1"/>
    </source>
</evidence>
<feature type="coiled-coil region" evidence="1">
    <location>
        <begin position="192"/>
        <end position="300"/>
    </location>
</feature>
<evidence type="ECO:0000313" key="4">
    <source>
        <dbReference type="Proteomes" id="UP001460270"/>
    </source>
</evidence>
<keyword evidence="4" id="KW-1185">Reference proteome</keyword>
<dbReference type="Pfam" id="PF07292">
    <property type="entry name" value="NID"/>
    <property type="match status" value="2"/>
</dbReference>
<accession>A0AAW0MUB5</accession>
<gene>
    <name evidence="3" type="ORF">WMY93_033093</name>
</gene>
<protein>
    <recommendedName>
        <fullName evidence="2">NID domain-containing protein</fullName>
    </recommendedName>
</protein>
<sequence length="552" mass="63389">MVSPAHTHKYMVSPAHTHISPAHTHTYMKQQYPRFMFWTDEELLPHMRDELTNHIAEWLQCREESVDAQTVLLSEDSFQWVRTAPFVEALKVLQTIRDEKNRSFLPLTQEKHRKWLHREKINVRCPFKIRHYKDSAAKEAQTHAGAVLTCLVQIEASDSDLDLDLDLDSDLDLDLYSDMSGAELTAAAPLKTEENDSELERAKRELQEWKAKVEKADDVKSGLILRKLEEESEKKKVQNALMDLIKKRQEEEKERRERGEKLRAQLSVLTKTRMELMDKLKRTTDRLETSRAEARKLQHRFKICAPLPPCDLEFVRLKQEADDVRADEPIRGCFSVSQQGALLLRGGQALITFEEERVVSQILQMDSCLVSFDDQTLEVKPKRIRTEPIVQFEIELLVSRCHVDVSEVVSLMSKQQVEQCLALSFSRPSRGGAEVQKVELDQRQGRARVQFLSPGVSESLCVRAEHLVDLESQTKVKVSPVYEHRLHKFQSFCGAPKRTLLLDNVRDTGDAEEVQDQLEIHFQKPSNGGGEIEHTRYVSPGSSLLVLLSADL</sequence>
<dbReference type="EMBL" id="JBBPFD010000123">
    <property type="protein sequence ID" value="KAK7880245.1"/>
    <property type="molecule type" value="Genomic_DNA"/>
</dbReference>
<dbReference type="AlphaFoldDB" id="A0AAW0MUB5"/>
<name>A0AAW0MUB5_9GOBI</name>
<evidence type="ECO:0000256" key="1">
    <source>
        <dbReference type="SAM" id="Coils"/>
    </source>
</evidence>
<organism evidence="3 4">
    <name type="scientific">Mugilogobius chulae</name>
    <name type="common">yellowstripe goby</name>
    <dbReference type="NCBI Taxonomy" id="88201"/>
    <lineage>
        <taxon>Eukaryota</taxon>
        <taxon>Metazoa</taxon>
        <taxon>Chordata</taxon>
        <taxon>Craniata</taxon>
        <taxon>Vertebrata</taxon>
        <taxon>Euteleostomi</taxon>
        <taxon>Actinopterygii</taxon>
        <taxon>Neopterygii</taxon>
        <taxon>Teleostei</taxon>
        <taxon>Neoteleostei</taxon>
        <taxon>Acanthomorphata</taxon>
        <taxon>Gobiaria</taxon>
        <taxon>Gobiiformes</taxon>
        <taxon>Gobioidei</taxon>
        <taxon>Gobiidae</taxon>
        <taxon>Gobionellinae</taxon>
        <taxon>Mugilogobius</taxon>
    </lineage>
</organism>
<feature type="domain" description="NID" evidence="2">
    <location>
        <begin position="349"/>
        <end position="436"/>
    </location>
</feature>
<dbReference type="Proteomes" id="UP001460270">
    <property type="component" value="Unassembled WGS sequence"/>
</dbReference>
<evidence type="ECO:0000259" key="2">
    <source>
        <dbReference type="Pfam" id="PF07292"/>
    </source>
</evidence>
<dbReference type="GO" id="GO:0005737">
    <property type="term" value="C:cytoplasm"/>
    <property type="evidence" value="ECO:0007669"/>
    <property type="project" value="TreeGrafter"/>
</dbReference>
<dbReference type="InterPro" id="IPR009909">
    <property type="entry name" value="Nmi/IFP35_dom"/>
</dbReference>
<reference evidence="4" key="1">
    <citation type="submission" date="2024-04" db="EMBL/GenBank/DDBJ databases">
        <title>Salinicola lusitanus LLJ914,a marine bacterium isolated from the Okinawa Trough.</title>
        <authorList>
            <person name="Li J."/>
        </authorList>
    </citation>
    <scope>NUCLEOTIDE SEQUENCE [LARGE SCALE GENOMIC DNA]</scope>
</reference>
<keyword evidence="1" id="KW-0175">Coiled coil</keyword>
<proteinExistence type="predicted"/>
<feature type="domain" description="NID" evidence="2">
    <location>
        <begin position="448"/>
        <end position="534"/>
    </location>
</feature>
<comment type="caution">
    <text evidence="3">The sequence shown here is derived from an EMBL/GenBank/DDBJ whole genome shotgun (WGS) entry which is preliminary data.</text>
</comment>
<dbReference type="PANTHER" id="PTHR15225:SF4">
    <property type="entry name" value="N-MYC-INTERACTOR"/>
    <property type="match status" value="1"/>
</dbReference>